<feature type="compositionally biased region" description="Low complexity" evidence="6">
    <location>
        <begin position="415"/>
        <end position="427"/>
    </location>
</feature>
<feature type="region of interest" description="Disordered" evidence="6">
    <location>
        <begin position="386"/>
        <end position="447"/>
    </location>
</feature>
<evidence type="ECO:0000256" key="3">
    <source>
        <dbReference type="ARBA" id="ARBA00022777"/>
    </source>
</evidence>
<dbReference type="Gene3D" id="1.10.510.10">
    <property type="entry name" value="Transferase(Phosphotransferase) domain 1"/>
    <property type="match status" value="1"/>
</dbReference>
<dbReference type="Proteomes" id="UP000245959">
    <property type="component" value="Unassembled WGS sequence"/>
</dbReference>
<name>A0A2U1ALF9_9BACT</name>
<evidence type="ECO:0000313" key="10">
    <source>
        <dbReference type="Proteomes" id="UP000245959"/>
    </source>
</evidence>
<sequence>MVQQSNNTQGETVAGFHIIRELGRGNNGVVYLARQIALDRQVALKILLPELAAEDPTYIRNFLHEARLAARLDHPNIVQALDAGETPAGLYFFAMEFVDGKSLEDIRQQQPELISLRFLLEVSLQLADAMDYAWRSHKMTHGDIKPGNLLIRSSDGAVKLADLGLARVSGAAGNDEIMATPMYAAPEVIMGQNDKIGPCTDIYSFGVMFYELAAGTAPFHGNTEEMLRQHLEDEPPPLILSNPDIDPDISKFVARMLRKDPADRVSDWQEVRNFLESVRNKQLERARMTQRRLPAVAPARQPRPPRPRESLYDYCLQRPLILALLAIVITAALTAFGFFVYTMIRVAMPESELVPIRTEQESSAPPPEFRPAPPRPELQVAISSPAVRPRPFSPQPEPPRPVAAEPPRPVPPPAVRQESASPAAAEPPAEKAEETAPVPPVQLPPSLPSRVHKLPYDAENAARLARQMTVQINRLGSTFTPGWKQQAARVASNASVVLAQLAEAGFPGKEMTRFDVFTSGRSSDWQSYGGNTGVIRLSAKTPPDRIARELGVGLYEKLRERRLAPAGMSDEFGDAIQFFVEQRESTPAPPRGNPVLLESGYTLGGFIDILKAGGFRRENSLNRRYNR</sequence>
<feature type="compositionally biased region" description="Pro residues" evidence="6">
    <location>
        <begin position="364"/>
        <end position="376"/>
    </location>
</feature>
<dbReference type="PROSITE" id="PS00107">
    <property type="entry name" value="PROTEIN_KINASE_ATP"/>
    <property type="match status" value="1"/>
</dbReference>
<dbReference type="GO" id="GO:0004674">
    <property type="term" value="F:protein serine/threonine kinase activity"/>
    <property type="evidence" value="ECO:0007669"/>
    <property type="project" value="UniProtKB-KW"/>
</dbReference>
<evidence type="ECO:0000256" key="4">
    <source>
        <dbReference type="ARBA" id="ARBA00022840"/>
    </source>
</evidence>
<dbReference type="PROSITE" id="PS00108">
    <property type="entry name" value="PROTEIN_KINASE_ST"/>
    <property type="match status" value="1"/>
</dbReference>
<reference evidence="9 10" key="1">
    <citation type="submission" date="2018-04" db="EMBL/GenBank/DDBJ databases">
        <title>Genomic Encyclopedia of Type Strains, Phase IV (KMG-IV): sequencing the most valuable type-strain genomes for metagenomic binning, comparative biology and taxonomic classification.</title>
        <authorList>
            <person name="Goeker M."/>
        </authorList>
    </citation>
    <scope>NUCLEOTIDE SEQUENCE [LARGE SCALE GENOMIC DNA]</scope>
    <source>
        <strain evidence="9 10">DSM 14823</strain>
    </source>
</reference>
<dbReference type="SMART" id="SM00220">
    <property type="entry name" value="S_TKc"/>
    <property type="match status" value="1"/>
</dbReference>
<feature type="compositionally biased region" description="Pro residues" evidence="6">
    <location>
        <begin position="437"/>
        <end position="447"/>
    </location>
</feature>
<dbReference type="EMBL" id="QEKH01000031">
    <property type="protein sequence ID" value="PVY37269.1"/>
    <property type="molecule type" value="Genomic_DNA"/>
</dbReference>
<dbReference type="InterPro" id="IPR017441">
    <property type="entry name" value="Protein_kinase_ATP_BS"/>
</dbReference>
<protein>
    <submittedName>
        <fullName evidence="9">Serine/threonine protein kinase</fullName>
    </submittedName>
</protein>
<dbReference type="PROSITE" id="PS50011">
    <property type="entry name" value="PROTEIN_KINASE_DOM"/>
    <property type="match status" value="1"/>
</dbReference>
<keyword evidence="7" id="KW-0812">Transmembrane</keyword>
<proteinExistence type="predicted"/>
<keyword evidence="3 9" id="KW-0418">Kinase</keyword>
<dbReference type="Gene3D" id="3.30.200.20">
    <property type="entry name" value="Phosphorylase Kinase, domain 1"/>
    <property type="match status" value="1"/>
</dbReference>
<dbReference type="InterPro" id="IPR000719">
    <property type="entry name" value="Prot_kinase_dom"/>
</dbReference>
<keyword evidence="10" id="KW-1185">Reference proteome</keyword>
<evidence type="ECO:0000256" key="7">
    <source>
        <dbReference type="SAM" id="Phobius"/>
    </source>
</evidence>
<feature type="domain" description="Protein kinase" evidence="8">
    <location>
        <begin position="16"/>
        <end position="275"/>
    </location>
</feature>
<feature type="binding site" evidence="5">
    <location>
        <position position="45"/>
    </location>
    <ligand>
        <name>ATP</name>
        <dbReference type="ChEBI" id="CHEBI:30616"/>
    </ligand>
</feature>
<dbReference type="RefSeq" id="WP_116885321.1">
    <property type="nucleotide sequence ID" value="NZ_QEKH01000031.1"/>
</dbReference>
<evidence type="ECO:0000256" key="2">
    <source>
        <dbReference type="ARBA" id="ARBA00022741"/>
    </source>
</evidence>
<feature type="region of interest" description="Disordered" evidence="6">
    <location>
        <begin position="357"/>
        <end position="376"/>
    </location>
</feature>
<evidence type="ECO:0000256" key="6">
    <source>
        <dbReference type="SAM" id="MobiDB-lite"/>
    </source>
</evidence>
<evidence type="ECO:0000256" key="5">
    <source>
        <dbReference type="PROSITE-ProRule" id="PRU10141"/>
    </source>
</evidence>
<keyword evidence="7" id="KW-1133">Transmembrane helix</keyword>
<keyword evidence="9" id="KW-0723">Serine/threonine-protein kinase</keyword>
<evidence type="ECO:0000256" key="1">
    <source>
        <dbReference type="ARBA" id="ARBA00022679"/>
    </source>
</evidence>
<organism evidence="9 10">
    <name type="scientific">Victivallis vadensis</name>
    <dbReference type="NCBI Taxonomy" id="172901"/>
    <lineage>
        <taxon>Bacteria</taxon>
        <taxon>Pseudomonadati</taxon>
        <taxon>Lentisphaerota</taxon>
        <taxon>Lentisphaeria</taxon>
        <taxon>Victivallales</taxon>
        <taxon>Victivallaceae</taxon>
        <taxon>Victivallis</taxon>
    </lineage>
</organism>
<dbReference type="GeneID" id="78296599"/>
<gene>
    <name evidence="9" type="ORF">C8D82_1318</name>
</gene>
<keyword evidence="1" id="KW-0808">Transferase</keyword>
<feature type="transmembrane region" description="Helical" evidence="7">
    <location>
        <begin position="320"/>
        <end position="341"/>
    </location>
</feature>
<dbReference type="AlphaFoldDB" id="A0A2U1ALF9"/>
<evidence type="ECO:0000313" key="9">
    <source>
        <dbReference type="EMBL" id="PVY37269.1"/>
    </source>
</evidence>
<feature type="compositionally biased region" description="Pro residues" evidence="6">
    <location>
        <begin position="391"/>
        <end position="414"/>
    </location>
</feature>
<evidence type="ECO:0000259" key="8">
    <source>
        <dbReference type="PROSITE" id="PS50011"/>
    </source>
</evidence>
<dbReference type="SUPFAM" id="SSF56112">
    <property type="entry name" value="Protein kinase-like (PK-like)"/>
    <property type="match status" value="1"/>
</dbReference>
<dbReference type="Pfam" id="PF00069">
    <property type="entry name" value="Pkinase"/>
    <property type="match status" value="1"/>
</dbReference>
<keyword evidence="7" id="KW-0472">Membrane</keyword>
<dbReference type="PANTHER" id="PTHR43289">
    <property type="entry name" value="MITOGEN-ACTIVATED PROTEIN KINASE KINASE KINASE 20-RELATED"/>
    <property type="match status" value="1"/>
</dbReference>
<dbReference type="PANTHER" id="PTHR43289:SF6">
    <property type="entry name" value="SERINE_THREONINE-PROTEIN KINASE NEKL-3"/>
    <property type="match status" value="1"/>
</dbReference>
<comment type="caution">
    <text evidence="9">The sequence shown here is derived from an EMBL/GenBank/DDBJ whole genome shotgun (WGS) entry which is preliminary data.</text>
</comment>
<keyword evidence="4 5" id="KW-0067">ATP-binding</keyword>
<dbReference type="GO" id="GO:0005524">
    <property type="term" value="F:ATP binding"/>
    <property type="evidence" value="ECO:0007669"/>
    <property type="project" value="UniProtKB-UniRule"/>
</dbReference>
<accession>A0A2U1ALF9</accession>
<keyword evidence="2 5" id="KW-0547">Nucleotide-binding</keyword>
<dbReference type="InterPro" id="IPR011009">
    <property type="entry name" value="Kinase-like_dom_sf"/>
</dbReference>
<dbReference type="InterPro" id="IPR008271">
    <property type="entry name" value="Ser/Thr_kinase_AS"/>
</dbReference>
<dbReference type="CDD" id="cd14014">
    <property type="entry name" value="STKc_PknB_like"/>
    <property type="match status" value="1"/>
</dbReference>